<evidence type="ECO:0000313" key="3">
    <source>
        <dbReference type="Proteomes" id="UP001283361"/>
    </source>
</evidence>
<dbReference type="EMBL" id="JAWDGP010001232">
    <property type="protein sequence ID" value="KAK3793469.1"/>
    <property type="molecule type" value="Genomic_DNA"/>
</dbReference>
<protein>
    <submittedName>
        <fullName evidence="2">Uncharacterized protein</fullName>
    </submittedName>
</protein>
<gene>
    <name evidence="2" type="ORF">RRG08_066320</name>
</gene>
<dbReference type="AlphaFoldDB" id="A0AAE1E3W9"/>
<comment type="caution">
    <text evidence="2">The sequence shown here is derived from an EMBL/GenBank/DDBJ whole genome shotgun (WGS) entry which is preliminary data.</text>
</comment>
<accession>A0AAE1E3W9</accession>
<reference evidence="2" key="1">
    <citation type="journal article" date="2023" name="G3 (Bethesda)">
        <title>A reference genome for the long-term kleptoplast-retaining sea slug Elysia crispata morphotype clarki.</title>
        <authorList>
            <person name="Eastman K.E."/>
            <person name="Pendleton A.L."/>
            <person name="Shaikh M.A."/>
            <person name="Suttiyut T."/>
            <person name="Ogas R."/>
            <person name="Tomko P."/>
            <person name="Gavelis G."/>
            <person name="Widhalm J.R."/>
            <person name="Wisecaver J.H."/>
        </authorList>
    </citation>
    <scope>NUCLEOTIDE SEQUENCE</scope>
    <source>
        <strain evidence="2">ECLA1</strain>
    </source>
</reference>
<organism evidence="2 3">
    <name type="scientific">Elysia crispata</name>
    <name type="common">lettuce slug</name>
    <dbReference type="NCBI Taxonomy" id="231223"/>
    <lineage>
        <taxon>Eukaryota</taxon>
        <taxon>Metazoa</taxon>
        <taxon>Spiralia</taxon>
        <taxon>Lophotrochozoa</taxon>
        <taxon>Mollusca</taxon>
        <taxon>Gastropoda</taxon>
        <taxon>Heterobranchia</taxon>
        <taxon>Euthyneura</taxon>
        <taxon>Panpulmonata</taxon>
        <taxon>Sacoglossa</taxon>
        <taxon>Placobranchoidea</taxon>
        <taxon>Plakobranchidae</taxon>
        <taxon>Elysia</taxon>
    </lineage>
</organism>
<proteinExistence type="predicted"/>
<evidence type="ECO:0000313" key="2">
    <source>
        <dbReference type="EMBL" id="KAK3793469.1"/>
    </source>
</evidence>
<name>A0AAE1E3W9_9GAST</name>
<evidence type="ECO:0000256" key="1">
    <source>
        <dbReference type="SAM" id="MobiDB-lite"/>
    </source>
</evidence>
<keyword evidence="3" id="KW-1185">Reference proteome</keyword>
<sequence length="98" mass="10727">MLVPNSVRRSPCPNLQLVNPEIDGKNVQVIVISLNDRISLYPTCRSVSARKHNYHFGNLSTAFLLPQSGQDLVAAVNKESNSSAPVADQRRNLSPATE</sequence>
<feature type="region of interest" description="Disordered" evidence="1">
    <location>
        <begin position="79"/>
        <end position="98"/>
    </location>
</feature>
<dbReference type="Proteomes" id="UP001283361">
    <property type="component" value="Unassembled WGS sequence"/>
</dbReference>